<evidence type="ECO:0000259" key="2">
    <source>
        <dbReference type="Pfam" id="PF07971"/>
    </source>
</evidence>
<dbReference type="Pfam" id="PF06985">
    <property type="entry name" value="HET"/>
    <property type="match status" value="1"/>
</dbReference>
<keyword evidence="4" id="KW-0378">Hydrolase</keyword>
<dbReference type="GO" id="GO:0000224">
    <property type="term" value="F:peptide-N4-(N-acetyl-beta-glucosaminyl)asparagine amidase activity"/>
    <property type="evidence" value="ECO:0007669"/>
    <property type="project" value="TreeGrafter"/>
</dbReference>
<sequence>MLGKAKERLIPLVETSDVTTLNLLNLDPFVTTATLLPAPLRRPFHAVVSTLVLEHVPLDPFFRTLAALLAPAAVALVTNMHPDMGAVSQAGFVATDAEGKRVKDTGEYNIFDYVDPLIGTVNGGTHETFDQGYFTVTLNTSVKAETTVTNHTALWRFTFPEVPVPPNGGNASMSLNPLILVDLKDLPNSRSNGQISVDPATGRITGNGSFEPSFGIGTYQLAFCASFQGASIRDTGVFMNNRAGSDPKSLRVVPDNVNTGSETLPAGAWVQFDTPTNDRQIRARVGVSFISAERACQHAESEIPDFDFEAVRTAAEDAWREKLSVVAIDPTGVDESLQRTFWFRSIHPLLTILDPYSQTQMVRTLIDIYRHEGWMPDCRMSLCKGFTQGGSNADIILVDAYLKNITQDVDWATGYEALIKDAEEEPPNWAVEGRGGLTSWKNLGYIPADDYDPLGVGVFTRSISRTVEYAYNDYVIALMAQRLGKTDDYEKYLERSNNWKNLFKEDEVSAFNTTPGGPKVDSGFTGFLQVKYLNGTWGYQDPILCSSLYNFTSCYLNPDGHETYEGSIWLYTFFVPQDMATLITTLGGPETFTRRVEFLHYTYNLLYVGDEQAFLAIYLAHYSGRPAVSAEIVHFYVPAQFNDTVIGIPGNDDSGSMASMSSLAMMGFFPQAGQDVYFITPPFFAEVNVTSPVTGKTATVRNVNFDPGYEAIYIQSATLNGEQYTKNWFTHSFFLDGGVLELTLGRNESDWGTKDEDLPPNPLLATHLCDHCHVIRLDDFDPSDECLTQSHSEEIKLQRFPKTVRDAILVTRALDLQYLWVDALCIIQNDAEDWATEASRMCDVYRNAYVTLVPFTSESCDDGFLDHRSSRPSIEIPFKSSTSPSIRGSYSLHAALPHRDHYWYGADVTCSQWRTRGWTMQEENLSLRKLMFAADRTVFECASATNWDREPAGTPQRSSELSLTPSLPLPAAHKLWLEQTTAYTDRAFTNPCDKLPAVAGYAQLFNTRLHDRYVAGLWLSTIHAGLLWHHVPSEDAAAVPPSFAALLARLRGNDDTPYVAPSWSWAATNQQLTGSSRAYDDVWARGPACAVVEAASTPRVDCGEMNDSAASVFGALKAAHLTLRGRSLWSDSNTINRFLAYGEMNTIWRNTVTAIYQQQFEDLPHFSWPDDSARIIVDCLQKRVFPLNTRNYQEFAQYMFSSSEQSLMGVPPRYLPGNVNTDIAWTNRRAL</sequence>
<dbReference type="InterPro" id="IPR012939">
    <property type="entry name" value="Glyco_hydro_92"/>
</dbReference>
<dbReference type="FunFam" id="1.20.1610.10:FF:000002">
    <property type="entry name" value="Alpha-1,2-mannosidase family protein"/>
    <property type="match status" value="1"/>
</dbReference>
<comment type="caution">
    <text evidence="4">The sequence shown here is derived from an EMBL/GenBank/DDBJ whole genome shotgun (WGS) entry which is preliminary data.</text>
</comment>
<dbReference type="PANTHER" id="PTHR12143">
    <property type="entry name" value="PEPTIDE N-GLYCANASE PNGASE -RELATED"/>
    <property type="match status" value="1"/>
</dbReference>
<feature type="domain" description="Glycosyl hydrolase family 92 N-terminal" evidence="3">
    <location>
        <begin position="126"/>
        <end position="288"/>
    </location>
</feature>
<reference evidence="4 5" key="2">
    <citation type="submission" date="2015-05" db="EMBL/GenBank/DDBJ databases">
        <title>Distinctive expansion of gene families associated with plant cell wall degradation and secondary metabolism in the genomes of grapevine trunk pathogens.</title>
        <authorList>
            <person name="Lawrence D.P."/>
            <person name="Travadon R."/>
            <person name="Rolshausen P.E."/>
            <person name="Baumgartner K."/>
        </authorList>
    </citation>
    <scope>NUCLEOTIDE SEQUENCE [LARGE SCALE GENOMIC DNA]</scope>
    <source>
        <strain evidence="4">DS831</strain>
    </source>
</reference>
<evidence type="ECO:0000259" key="3">
    <source>
        <dbReference type="Pfam" id="PF17678"/>
    </source>
</evidence>
<feature type="domain" description="Heterokaryon incompatibility" evidence="1">
    <location>
        <begin position="788"/>
        <end position="922"/>
    </location>
</feature>
<evidence type="ECO:0000259" key="1">
    <source>
        <dbReference type="Pfam" id="PF06985"/>
    </source>
</evidence>
<dbReference type="PANTHER" id="PTHR12143:SF42">
    <property type="entry name" value="PUTATIVE SUBFAMILY (AFU_ORTHOLOGUE AFUA_6G13760)-RELATED"/>
    <property type="match status" value="1"/>
</dbReference>
<dbReference type="Pfam" id="PF07971">
    <property type="entry name" value="Glyco_hydro_92"/>
    <property type="match status" value="2"/>
</dbReference>
<dbReference type="GO" id="GO:0005634">
    <property type="term" value="C:nucleus"/>
    <property type="evidence" value="ECO:0007669"/>
    <property type="project" value="TreeGrafter"/>
</dbReference>
<dbReference type="SUPFAM" id="SSF48208">
    <property type="entry name" value="Six-hairpin glycosidases"/>
    <property type="match status" value="1"/>
</dbReference>
<protein>
    <submittedName>
        <fullName evidence="4">Putative glycoside hydrolase family 92 protein</fullName>
    </submittedName>
</protein>
<dbReference type="Gene3D" id="3.40.50.150">
    <property type="entry name" value="Vaccinia Virus protein VP39"/>
    <property type="match status" value="1"/>
</dbReference>
<accession>A0A0G2E538</accession>
<dbReference type="Pfam" id="PF17678">
    <property type="entry name" value="Glyco_hydro_92N"/>
    <property type="match status" value="1"/>
</dbReference>
<dbReference type="InterPro" id="IPR014718">
    <property type="entry name" value="GH-type_carb-bd"/>
</dbReference>
<dbReference type="Proteomes" id="UP000034182">
    <property type="component" value="Unassembled WGS sequence"/>
</dbReference>
<feature type="domain" description="Glycosyl hydrolase family 92" evidence="2">
    <location>
        <begin position="295"/>
        <end position="342"/>
    </location>
</feature>
<dbReference type="InterPro" id="IPR050883">
    <property type="entry name" value="PNGase"/>
</dbReference>
<dbReference type="Gene3D" id="1.20.1610.10">
    <property type="entry name" value="alpha-1,2-mannosidases domains"/>
    <property type="match status" value="1"/>
</dbReference>
<dbReference type="GO" id="GO:0030246">
    <property type="term" value="F:carbohydrate binding"/>
    <property type="evidence" value="ECO:0007669"/>
    <property type="project" value="InterPro"/>
</dbReference>
<dbReference type="AlphaFoldDB" id="A0A0G2E538"/>
<evidence type="ECO:0000313" key="4">
    <source>
        <dbReference type="EMBL" id="KKY17819.1"/>
    </source>
</evidence>
<dbReference type="InterPro" id="IPR008928">
    <property type="entry name" value="6-hairpin_glycosidase_sf"/>
</dbReference>
<gene>
    <name evidence="4" type="ORF">UCDDS831_g06243</name>
</gene>
<dbReference type="InterPro" id="IPR010730">
    <property type="entry name" value="HET"/>
</dbReference>
<dbReference type="Gene3D" id="1.20.1050.60">
    <property type="entry name" value="alpha-1,2-mannosidase"/>
    <property type="match status" value="1"/>
</dbReference>
<organism evidence="4 5">
    <name type="scientific">Diplodia seriata</name>
    <dbReference type="NCBI Taxonomy" id="420778"/>
    <lineage>
        <taxon>Eukaryota</taxon>
        <taxon>Fungi</taxon>
        <taxon>Dikarya</taxon>
        <taxon>Ascomycota</taxon>
        <taxon>Pezizomycotina</taxon>
        <taxon>Dothideomycetes</taxon>
        <taxon>Dothideomycetes incertae sedis</taxon>
        <taxon>Botryosphaeriales</taxon>
        <taxon>Botryosphaeriaceae</taxon>
        <taxon>Diplodia</taxon>
    </lineage>
</organism>
<dbReference type="InterPro" id="IPR029063">
    <property type="entry name" value="SAM-dependent_MTases_sf"/>
</dbReference>
<evidence type="ECO:0000313" key="5">
    <source>
        <dbReference type="Proteomes" id="UP000034182"/>
    </source>
</evidence>
<proteinExistence type="predicted"/>
<feature type="domain" description="Glycosyl hydrolase family 92" evidence="2">
    <location>
        <begin position="343"/>
        <end position="745"/>
    </location>
</feature>
<dbReference type="InterPro" id="IPR041371">
    <property type="entry name" value="GH92_N"/>
</dbReference>
<name>A0A0G2E538_9PEZI</name>
<dbReference type="GO" id="GO:0005829">
    <property type="term" value="C:cytosol"/>
    <property type="evidence" value="ECO:0007669"/>
    <property type="project" value="TreeGrafter"/>
</dbReference>
<dbReference type="GO" id="GO:0006516">
    <property type="term" value="P:glycoprotein catabolic process"/>
    <property type="evidence" value="ECO:0007669"/>
    <property type="project" value="TreeGrafter"/>
</dbReference>
<dbReference type="Gene3D" id="2.70.98.10">
    <property type="match status" value="1"/>
</dbReference>
<dbReference type="FunFam" id="1.20.1050.60:FF:000002">
    <property type="entry name" value="Glycosyl hydrolase family 92"/>
    <property type="match status" value="1"/>
</dbReference>
<reference evidence="4 5" key="1">
    <citation type="submission" date="2015-03" db="EMBL/GenBank/DDBJ databases">
        <authorList>
            <person name="Morales-Cruz A."/>
            <person name="Amrine K.C."/>
            <person name="Cantu D."/>
        </authorList>
    </citation>
    <scope>NUCLEOTIDE SEQUENCE [LARGE SCALE GENOMIC DNA]</scope>
    <source>
        <strain evidence="4">DS831</strain>
    </source>
</reference>
<dbReference type="GO" id="GO:0005975">
    <property type="term" value="P:carbohydrate metabolic process"/>
    <property type="evidence" value="ECO:0007669"/>
    <property type="project" value="InterPro"/>
</dbReference>
<dbReference type="EMBL" id="LAQI01000144">
    <property type="protein sequence ID" value="KKY17819.1"/>
    <property type="molecule type" value="Genomic_DNA"/>
</dbReference>